<dbReference type="PROSITE" id="PS52016">
    <property type="entry name" value="TONB_DEPENDENT_REC_3"/>
    <property type="match status" value="1"/>
</dbReference>
<evidence type="ECO:0000256" key="5">
    <source>
        <dbReference type="ARBA" id="ARBA00023077"/>
    </source>
</evidence>
<dbReference type="AlphaFoldDB" id="A0A0C1MKL3"/>
<evidence type="ECO:0000313" key="13">
    <source>
        <dbReference type="EMBL" id="KID57564.1"/>
    </source>
</evidence>
<comment type="similarity">
    <text evidence="8 9">Belongs to the TonB-dependent receptor family.</text>
</comment>
<dbReference type="SUPFAM" id="SSF56935">
    <property type="entry name" value="Porins"/>
    <property type="match status" value="1"/>
</dbReference>
<evidence type="ECO:0000256" key="2">
    <source>
        <dbReference type="ARBA" id="ARBA00022448"/>
    </source>
</evidence>
<evidence type="ECO:0000256" key="3">
    <source>
        <dbReference type="ARBA" id="ARBA00022452"/>
    </source>
</evidence>
<dbReference type="Gene3D" id="2.40.170.20">
    <property type="entry name" value="TonB-dependent receptor, beta-barrel domain"/>
    <property type="match status" value="1"/>
</dbReference>
<proteinExistence type="inferred from homology"/>
<keyword evidence="7 8" id="KW-0998">Cell outer membrane</keyword>
<feature type="chain" id="PRO_5002153726" evidence="10">
    <location>
        <begin position="25"/>
        <end position="933"/>
    </location>
</feature>
<dbReference type="InterPro" id="IPR000531">
    <property type="entry name" value="Beta-barrel_TonB"/>
</dbReference>
<reference evidence="13 14" key="1">
    <citation type="submission" date="2014-12" db="EMBL/GenBank/DDBJ databases">
        <title>Draft Genome Sequence of Pseudoalteromonas luteoviolacea HI1.</title>
        <authorList>
            <person name="Asahina A.Y."/>
            <person name="Hadfield M.G."/>
        </authorList>
    </citation>
    <scope>NUCLEOTIDE SEQUENCE [LARGE SCALE GENOMIC DNA]</scope>
    <source>
        <strain evidence="13 14">HI1</strain>
    </source>
</reference>
<dbReference type="EMBL" id="JWIC01000005">
    <property type="protein sequence ID" value="KID57564.1"/>
    <property type="molecule type" value="Genomic_DNA"/>
</dbReference>
<dbReference type="InterPro" id="IPR036942">
    <property type="entry name" value="Beta-barrel_TonB_sf"/>
</dbReference>
<dbReference type="OrthoDB" id="8727862at2"/>
<comment type="subcellular location">
    <subcellularLocation>
        <location evidence="1 8">Cell outer membrane</location>
        <topology evidence="1 8">Multi-pass membrane protein</topology>
    </subcellularLocation>
</comment>
<dbReference type="NCBIfam" id="TIGR01782">
    <property type="entry name" value="TonB-Xanth-Caul"/>
    <property type="match status" value="1"/>
</dbReference>
<feature type="domain" description="TonB-dependent receptor-like beta-barrel" evidence="11">
    <location>
        <begin position="454"/>
        <end position="899"/>
    </location>
</feature>
<evidence type="ECO:0000256" key="1">
    <source>
        <dbReference type="ARBA" id="ARBA00004571"/>
    </source>
</evidence>
<keyword evidence="2 8" id="KW-0813">Transport</keyword>
<keyword evidence="5 9" id="KW-0798">TonB box</keyword>
<evidence type="ECO:0000256" key="9">
    <source>
        <dbReference type="RuleBase" id="RU003357"/>
    </source>
</evidence>
<evidence type="ECO:0000259" key="11">
    <source>
        <dbReference type="Pfam" id="PF00593"/>
    </source>
</evidence>
<dbReference type="InterPro" id="IPR039426">
    <property type="entry name" value="TonB-dep_rcpt-like"/>
</dbReference>
<protein>
    <submittedName>
        <fullName evidence="13">Ligand-gated channel protein</fullName>
    </submittedName>
</protein>
<dbReference type="Pfam" id="PF00593">
    <property type="entry name" value="TonB_dep_Rec_b-barrel"/>
    <property type="match status" value="1"/>
</dbReference>
<evidence type="ECO:0000256" key="7">
    <source>
        <dbReference type="ARBA" id="ARBA00023237"/>
    </source>
</evidence>
<dbReference type="PANTHER" id="PTHR40980">
    <property type="entry name" value="PLUG DOMAIN-CONTAINING PROTEIN"/>
    <property type="match status" value="1"/>
</dbReference>
<dbReference type="InterPro" id="IPR010104">
    <property type="entry name" value="TonB_rcpt_bac"/>
</dbReference>
<feature type="signal peptide" evidence="10">
    <location>
        <begin position="1"/>
        <end position="24"/>
    </location>
</feature>
<name>A0A0C1MKL3_9GAMM</name>
<keyword evidence="6 8" id="KW-0472">Membrane</keyword>
<dbReference type="Gene3D" id="2.170.130.10">
    <property type="entry name" value="TonB-dependent receptor, plug domain"/>
    <property type="match status" value="1"/>
</dbReference>
<accession>A0A0C1MKL3</accession>
<evidence type="ECO:0000256" key="4">
    <source>
        <dbReference type="ARBA" id="ARBA00022692"/>
    </source>
</evidence>
<dbReference type="Proteomes" id="UP000031327">
    <property type="component" value="Unassembled WGS sequence"/>
</dbReference>
<comment type="caution">
    <text evidence="13">The sequence shown here is derived from an EMBL/GenBank/DDBJ whole genome shotgun (WGS) entry which is preliminary data.</text>
</comment>
<gene>
    <name evidence="13" type="ORF">JF50_10285</name>
</gene>
<feature type="domain" description="TonB-dependent receptor plug" evidence="12">
    <location>
        <begin position="59"/>
        <end position="161"/>
    </location>
</feature>
<dbReference type="PANTHER" id="PTHR40980:SF3">
    <property type="entry name" value="TONB-DEPENDENT RECEPTOR-LIKE BETA-BARREL DOMAIN-CONTAINING PROTEIN"/>
    <property type="match status" value="1"/>
</dbReference>
<keyword evidence="10" id="KW-0732">Signal</keyword>
<evidence type="ECO:0000256" key="6">
    <source>
        <dbReference type="ARBA" id="ARBA00023136"/>
    </source>
</evidence>
<evidence type="ECO:0000256" key="8">
    <source>
        <dbReference type="PROSITE-ProRule" id="PRU01360"/>
    </source>
</evidence>
<dbReference type="Pfam" id="PF07715">
    <property type="entry name" value="Plug"/>
    <property type="match status" value="1"/>
</dbReference>
<keyword evidence="3 8" id="KW-1134">Transmembrane beta strand</keyword>
<keyword evidence="4 8" id="KW-0812">Transmembrane</keyword>
<dbReference type="InterPro" id="IPR037066">
    <property type="entry name" value="Plug_dom_sf"/>
</dbReference>
<evidence type="ECO:0000313" key="14">
    <source>
        <dbReference type="Proteomes" id="UP000031327"/>
    </source>
</evidence>
<evidence type="ECO:0000256" key="10">
    <source>
        <dbReference type="SAM" id="SignalP"/>
    </source>
</evidence>
<organism evidence="13 14">
    <name type="scientific">Pseudoalteromonas luteoviolacea</name>
    <dbReference type="NCBI Taxonomy" id="43657"/>
    <lineage>
        <taxon>Bacteria</taxon>
        <taxon>Pseudomonadati</taxon>
        <taxon>Pseudomonadota</taxon>
        <taxon>Gammaproteobacteria</taxon>
        <taxon>Alteromonadales</taxon>
        <taxon>Pseudoalteromonadaceae</taxon>
        <taxon>Pseudoalteromonas</taxon>
    </lineage>
</organism>
<dbReference type="RefSeq" id="WP_039609335.1">
    <property type="nucleotide sequence ID" value="NZ_JWIC01000005.1"/>
</dbReference>
<sequence>MSTFKPSMLTLALVTAGLSNHAIAAQNEESVKNDQKKVEVVEVRGFRASVVKSINTKRFSSEVVESISAEDIGKLPDSSIAESIARLPGLTSQRLDGRSNKVTVRGFSENEGATTLNGREQVSINDNRGVEFDLYPSEIMSGVTVYKTPSANLEAEGIAGVIDMQTVRPLSMDERVLQVNALYEKSDIGKLNPDADDAGLRGTFSYIDQFADDKYGVALALTTSSSPNQEKRWNTWGYPEFEENGKQYSILGGAKPFVRSTTLERDSVMFVFEAAPNDKLSMVFDALYIDFTEDKILRGIEIPFGWGQGQLNPQSVSIDEASGFITSAVTEGQRVVVRNDYESKDAQMQAFGFNATYELTDATTIEVDLSHSSVENKIWSLESYSGTGRGDLRGAADNIGYTFNDGNTGAQFTHELDYSDYDLIKVGGPLSWGSSTALNEKYGTNVKDHPFQNTLQDGFINAPVLEDEINALKLAAKHALDNDYISSVEAGLSYKEREKSKVSEGYFMTLKDFSYPNNTDLLTVPDQYRLGTANLDFIGMGDMIAYDSRAMVADGYFSLLAESLTDASHAARTWSVSEEVTAAFVQANIDMEVADMPLKGNAGLRYVKTEVDTKGAKAGIDGSGQVVLEDSRENHDYSHVLPSLNLSLSIDDEQMLRFGYAKTISRPKMSEMNSSIIRSYRDVPDDSGNFWEITGGNPQLEPKEADGFDLTYENYYHSEGYFSVGAFYKDLKNWIFDSNTEEDLTGVINPKTGLVPANPTATRKLKVNGGGGNLWGYEAAVTFPFTLIHSSLEGFGLIASHTRIHQDVEDHNGEEYKLPGLSEKVQSLTFFYENNGFQFRTSMRKRSDFKGDVYGTGFKTEQVDILGETIWDAQLGYDFGEAGIKSLEGLAVTLQAQNITEEPFTSLSGDNHLQVRDYQDYGRVFLLGASYKF</sequence>
<dbReference type="InterPro" id="IPR012910">
    <property type="entry name" value="Plug_dom"/>
</dbReference>
<dbReference type="GO" id="GO:0009279">
    <property type="term" value="C:cell outer membrane"/>
    <property type="evidence" value="ECO:0007669"/>
    <property type="project" value="UniProtKB-SubCell"/>
</dbReference>
<evidence type="ECO:0000259" key="12">
    <source>
        <dbReference type="Pfam" id="PF07715"/>
    </source>
</evidence>
<dbReference type="CDD" id="cd01347">
    <property type="entry name" value="ligand_gated_channel"/>
    <property type="match status" value="1"/>
</dbReference>